<organism evidence="2 5">
    <name type="scientific">Marinomonas gallaica</name>
    <dbReference type="NCBI Taxonomy" id="1806667"/>
    <lineage>
        <taxon>Bacteria</taxon>
        <taxon>Pseudomonadati</taxon>
        <taxon>Pseudomonadota</taxon>
        <taxon>Gammaproteobacteria</taxon>
        <taxon>Oceanospirillales</taxon>
        <taxon>Oceanospirillaceae</taxon>
        <taxon>Marinomonas</taxon>
    </lineage>
</organism>
<evidence type="ECO:0000313" key="3">
    <source>
        <dbReference type="EMBL" id="SBT21067.1"/>
    </source>
</evidence>
<dbReference type="Proteomes" id="UP000092871">
    <property type="component" value="Unassembled WGS sequence"/>
</dbReference>
<dbReference type="PANTHER" id="PTHR40115">
    <property type="entry name" value="INNER MEMBRANE PROTEIN WITH PEPSY TM HELIX"/>
    <property type="match status" value="1"/>
</dbReference>
<dbReference type="InterPro" id="IPR032307">
    <property type="entry name" value="PepSY_TM-like_2"/>
</dbReference>
<evidence type="ECO:0000313" key="5">
    <source>
        <dbReference type="Proteomes" id="UP000092871"/>
    </source>
</evidence>
<dbReference type="Pfam" id="PF16357">
    <property type="entry name" value="PepSY_TM_like_2"/>
    <property type="match status" value="1"/>
</dbReference>
<evidence type="ECO:0000313" key="4">
    <source>
        <dbReference type="Proteomes" id="UP000092840"/>
    </source>
</evidence>
<gene>
    <name evidence="2" type="ORF">MGA5115_00093</name>
    <name evidence="3" type="ORF">MGA5116_01654</name>
</gene>
<protein>
    <recommendedName>
        <fullName evidence="6">PepSY-associated TM helix</fullName>
    </recommendedName>
</protein>
<reference evidence="2 5" key="2">
    <citation type="submission" date="2016-06" db="EMBL/GenBank/DDBJ databases">
        <authorList>
            <person name="Kjaerup R.B."/>
            <person name="Dalgaard T.S."/>
            <person name="Juul-Madsen H.R."/>
        </authorList>
    </citation>
    <scope>NUCLEOTIDE SEQUENCE [LARGE SCALE GENOMIC DNA]</scope>
    <source>
        <strain evidence="2 5">CECT 5115</strain>
    </source>
</reference>
<dbReference type="AlphaFoldDB" id="A0A1C3JLL7"/>
<proteinExistence type="predicted"/>
<keyword evidence="1" id="KW-0812">Transmembrane</keyword>
<evidence type="ECO:0000313" key="2">
    <source>
        <dbReference type="EMBL" id="SBT16019.1"/>
    </source>
</evidence>
<dbReference type="OrthoDB" id="27171at2"/>
<feature type="transmembrane region" description="Helical" evidence="1">
    <location>
        <begin position="183"/>
        <end position="200"/>
    </location>
</feature>
<accession>A0A1C3JLL7</accession>
<evidence type="ECO:0000256" key="1">
    <source>
        <dbReference type="SAM" id="Phobius"/>
    </source>
</evidence>
<dbReference type="RefSeq" id="WP_067030146.1">
    <property type="nucleotide sequence ID" value="NZ_FLRA01000001.1"/>
</dbReference>
<dbReference type="PANTHER" id="PTHR40115:SF1">
    <property type="entry name" value="INNER MEMBRANE PROTEIN WITH PEPSY TM HELIX"/>
    <property type="match status" value="1"/>
</dbReference>
<keyword evidence="1" id="KW-1133">Transmembrane helix</keyword>
<sequence length="201" mass="22823">MTRPFIALNRWARWLHIYSAAPVLLLMIFFALTGVLLNHGNWNLGATDQSSQTLDLPSTLSELEWDHESTYTALSVLTWLDQTYAIHGVDIEITWALDEQLLLLHLDGPQGSYAVEVYPEEAVAEVFIRHLPFLEMLNNLHRGKHVNGFWLWLSDVAGLCMLVFCLSGLWLLLANTLQRTTTLSWVSLGSVVMVMAVYLMH</sequence>
<keyword evidence="1" id="KW-0472">Membrane</keyword>
<name>A0A1C3JLL7_9GAMM</name>
<evidence type="ECO:0008006" key="6">
    <source>
        <dbReference type="Google" id="ProtNLM"/>
    </source>
</evidence>
<dbReference type="EMBL" id="FLRB01000011">
    <property type="protein sequence ID" value="SBT21067.1"/>
    <property type="molecule type" value="Genomic_DNA"/>
</dbReference>
<keyword evidence="4" id="KW-1185">Reference proteome</keyword>
<dbReference type="Proteomes" id="UP000092840">
    <property type="component" value="Unassembled WGS sequence"/>
</dbReference>
<feature type="transmembrane region" description="Helical" evidence="1">
    <location>
        <begin position="149"/>
        <end position="171"/>
    </location>
</feature>
<dbReference type="EMBL" id="FLRA01000001">
    <property type="protein sequence ID" value="SBT16019.1"/>
    <property type="molecule type" value="Genomic_DNA"/>
</dbReference>
<feature type="transmembrane region" description="Helical" evidence="1">
    <location>
        <begin position="15"/>
        <end position="37"/>
    </location>
</feature>
<reference evidence="3 4" key="1">
    <citation type="submission" date="2016-06" db="EMBL/GenBank/DDBJ databases">
        <authorList>
            <person name="Rodrigo-Torres L."/>
            <person name="Arahal D.R."/>
        </authorList>
    </citation>
    <scope>NUCLEOTIDE SEQUENCE [LARGE SCALE GENOMIC DNA]</scope>
    <source>
        <strain evidence="3 4">CECT 5116</strain>
    </source>
</reference>